<dbReference type="SMART" id="SM00351">
    <property type="entry name" value="PAX"/>
    <property type="match status" value="1"/>
</dbReference>
<protein>
    <submittedName>
        <fullName evidence="2">Paired box Pax-9 isoform X2</fullName>
    </submittedName>
</protein>
<gene>
    <name evidence="2" type="ORF">PACLA_8A031010</name>
</gene>
<sequence length="164" mass="18690">MLTNSDGRIYKTGLPLPMPLRYEAIHLAASMPIREVGRTLRILSSTVSKYVKMYREKGNIEPCQKNHIRTPSKLSFDDAVLLETIVQNRGSTSLKEMQTELSEFGDCGDVSTSTISRHVRNRLPSMKNYSRKRMGKCASARFTHENLIYTELYLDYLAAKTPLQ</sequence>
<dbReference type="Gene3D" id="1.10.10.10">
    <property type="entry name" value="Winged helix-like DNA-binding domain superfamily/Winged helix DNA-binding domain"/>
    <property type="match status" value="1"/>
</dbReference>
<dbReference type="InterPro" id="IPR009057">
    <property type="entry name" value="Homeodomain-like_sf"/>
</dbReference>
<dbReference type="AlphaFoldDB" id="A0A6S7FWB6"/>
<dbReference type="EMBL" id="CACRXK020000257">
    <property type="protein sequence ID" value="CAB3980106.1"/>
    <property type="molecule type" value="Genomic_DNA"/>
</dbReference>
<dbReference type="Proteomes" id="UP001152795">
    <property type="component" value="Unassembled WGS sequence"/>
</dbReference>
<name>A0A6S7FWB6_PARCT</name>
<organism evidence="2 3">
    <name type="scientific">Paramuricea clavata</name>
    <name type="common">Red gorgonian</name>
    <name type="synonym">Violescent sea-whip</name>
    <dbReference type="NCBI Taxonomy" id="317549"/>
    <lineage>
        <taxon>Eukaryota</taxon>
        <taxon>Metazoa</taxon>
        <taxon>Cnidaria</taxon>
        <taxon>Anthozoa</taxon>
        <taxon>Octocorallia</taxon>
        <taxon>Malacalcyonacea</taxon>
        <taxon>Plexauridae</taxon>
        <taxon>Paramuricea</taxon>
    </lineage>
</organism>
<proteinExistence type="predicted"/>
<keyword evidence="1" id="KW-0563">Paired box</keyword>
<evidence type="ECO:0000313" key="3">
    <source>
        <dbReference type="Proteomes" id="UP001152795"/>
    </source>
</evidence>
<comment type="caution">
    <text evidence="2">The sequence shown here is derived from an EMBL/GenBank/DDBJ whole genome shotgun (WGS) entry which is preliminary data.</text>
</comment>
<evidence type="ECO:0000313" key="2">
    <source>
        <dbReference type="EMBL" id="CAB3980106.1"/>
    </source>
</evidence>
<evidence type="ECO:0000256" key="1">
    <source>
        <dbReference type="ARBA" id="ARBA00022724"/>
    </source>
</evidence>
<reference evidence="2" key="1">
    <citation type="submission" date="2020-04" db="EMBL/GenBank/DDBJ databases">
        <authorList>
            <person name="Alioto T."/>
            <person name="Alioto T."/>
            <person name="Gomez Garrido J."/>
        </authorList>
    </citation>
    <scope>NUCLEOTIDE SEQUENCE</scope>
    <source>
        <strain evidence="2">A484AB</strain>
    </source>
</reference>
<dbReference type="GO" id="GO:0003677">
    <property type="term" value="F:DNA binding"/>
    <property type="evidence" value="ECO:0007669"/>
    <property type="project" value="InterPro"/>
</dbReference>
<dbReference type="InterPro" id="IPR001523">
    <property type="entry name" value="Paired_dom"/>
</dbReference>
<dbReference type="InterPro" id="IPR036388">
    <property type="entry name" value="WH-like_DNA-bd_sf"/>
</dbReference>
<dbReference type="SUPFAM" id="SSF46689">
    <property type="entry name" value="Homeodomain-like"/>
    <property type="match status" value="1"/>
</dbReference>
<dbReference type="GO" id="GO:0006355">
    <property type="term" value="P:regulation of DNA-templated transcription"/>
    <property type="evidence" value="ECO:0007669"/>
    <property type="project" value="InterPro"/>
</dbReference>
<accession>A0A6S7FWB6</accession>
<dbReference type="PROSITE" id="PS51057">
    <property type="entry name" value="PAIRED_2"/>
    <property type="match status" value="1"/>
</dbReference>
<keyword evidence="3" id="KW-1185">Reference proteome</keyword>